<organism evidence="2 3">
    <name type="scientific">Tropilaelaps mercedesae</name>
    <dbReference type="NCBI Taxonomy" id="418985"/>
    <lineage>
        <taxon>Eukaryota</taxon>
        <taxon>Metazoa</taxon>
        <taxon>Ecdysozoa</taxon>
        <taxon>Arthropoda</taxon>
        <taxon>Chelicerata</taxon>
        <taxon>Arachnida</taxon>
        <taxon>Acari</taxon>
        <taxon>Parasitiformes</taxon>
        <taxon>Mesostigmata</taxon>
        <taxon>Gamasina</taxon>
        <taxon>Dermanyssoidea</taxon>
        <taxon>Laelapidae</taxon>
        <taxon>Tropilaelaps</taxon>
    </lineage>
</organism>
<dbReference type="AlphaFoldDB" id="A0A1V9XB86"/>
<evidence type="ECO:0000313" key="3">
    <source>
        <dbReference type="Proteomes" id="UP000192247"/>
    </source>
</evidence>
<name>A0A1V9XB86_9ACAR</name>
<sequence>MNCAIVLALLVGATSAGHFESYGEGFGGGYGEGHGHVEISHAKVAKVSAVIAMLSALYSLLS</sequence>
<reference evidence="2 3" key="1">
    <citation type="journal article" date="2017" name="Gigascience">
        <title>Draft genome of the honey bee ectoparasitic mite, Tropilaelaps mercedesae, is shaped by the parasitic life history.</title>
        <authorList>
            <person name="Dong X."/>
            <person name="Armstrong S.D."/>
            <person name="Xia D."/>
            <person name="Makepeace B.L."/>
            <person name="Darby A.C."/>
            <person name="Kadowaki T."/>
        </authorList>
    </citation>
    <scope>NUCLEOTIDE SEQUENCE [LARGE SCALE GENOMIC DNA]</scope>
    <source>
        <strain evidence="2">Wuxi-XJTLU</strain>
    </source>
</reference>
<keyword evidence="3" id="KW-1185">Reference proteome</keyword>
<dbReference type="InParanoid" id="A0A1V9XB86"/>
<proteinExistence type="predicted"/>
<feature type="signal peptide" evidence="1">
    <location>
        <begin position="1"/>
        <end position="16"/>
    </location>
</feature>
<protein>
    <submittedName>
        <fullName evidence="2">Uncharacterized protein</fullName>
    </submittedName>
</protein>
<feature type="chain" id="PRO_5012348030" evidence="1">
    <location>
        <begin position="17"/>
        <end position="62"/>
    </location>
</feature>
<evidence type="ECO:0000256" key="1">
    <source>
        <dbReference type="SAM" id="SignalP"/>
    </source>
</evidence>
<accession>A0A1V9XB86</accession>
<evidence type="ECO:0000313" key="2">
    <source>
        <dbReference type="EMBL" id="OQR70661.1"/>
    </source>
</evidence>
<gene>
    <name evidence="2" type="ORF">BIW11_04116</name>
</gene>
<comment type="caution">
    <text evidence="2">The sequence shown here is derived from an EMBL/GenBank/DDBJ whole genome shotgun (WGS) entry which is preliminary data.</text>
</comment>
<dbReference type="EMBL" id="MNPL01016772">
    <property type="protein sequence ID" value="OQR70661.1"/>
    <property type="molecule type" value="Genomic_DNA"/>
</dbReference>
<dbReference type="Proteomes" id="UP000192247">
    <property type="component" value="Unassembled WGS sequence"/>
</dbReference>
<keyword evidence="1" id="KW-0732">Signal</keyword>